<reference evidence="1" key="1">
    <citation type="submission" date="2020-02" db="EMBL/GenBank/DDBJ databases">
        <authorList>
            <person name="Meier V. D."/>
        </authorList>
    </citation>
    <scope>NUCLEOTIDE SEQUENCE</scope>
    <source>
        <strain evidence="1">AVDCRST_MAG94</strain>
    </source>
</reference>
<protein>
    <submittedName>
        <fullName evidence="1">Uncharacterized protein</fullName>
    </submittedName>
</protein>
<name>A0A6J4M121_9CYAN</name>
<organism evidence="1">
    <name type="scientific">uncultured Leptolyngbya sp</name>
    <dbReference type="NCBI Taxonomy" id="332963"/>
    <lineage>
        <taxon>Bacteria</taxon>
        <taxon>Bacillati</taxon>
        <taxon>Cyanobacteriota</taxon>
        <taxon>Cyanophyceae</taxon>
        <taxon>Leptolyngbyales</taxon>
        <taxon>Leptolyngbyaceae</taxon>
        <taxon>Leptolyngbya group</taxon>
        <taxon>Leptolyngbya</taxon>
        <taxon>environmental samples</taxon>
    </lineage>
</organism>
<gene>
    <name evidence="1" type="ORF">AVDCRST_MAG94-2495</name>
</gene>
<accession>A0A6J4M121</accession>
<evidence type="ECO:0000313" key="1">
    <source>
        <dbReference type="EMBL" id="CAA9345211.1"/>
    </source>
</evidence>
<proteinExistence type="predicted"/>
<sequence>MGRTAVRWFRERHPDIPVLVGGRNLQAAGEVAQEVGTAAAVAIDLDQPCLGLGDDIAVAAVVMLAPEAGLKGMSYAQDLGVPYLNRLK</sequence>
<dbReference type="EMBL" id="CADCTY010000875">
    <property type="protein sequence ID" value="CAA9345211.1"/>
    <property type="molecule type" value="Genomic_DNA"/>
</dbReference>
<dbReference type="AlphaFoldDB" id="A0A6J4M121"/>